<protein>
    <submittedName>
        <fullName evidence="4">Uncharacterized protein</fullName>
    </submittedName>
</protein>
<evidence type="ECO:0000259" key="2">
    <source>
        <dbReference type="Pfam" id="PF02470"/>
    </source>
</evidence>
<dbReference type="KEGG" id="hdt:HYPDE_25693"/>
<organism evidence="4 5">
    <name type="scientific">Hyphomicrobium denitrificans 1NES1</name>
    <dbReference type="NCBI Taxonomy" id="670307"/>
    <lineage>
        <taxon>Bacteria</taxon>
        <taxon>Pseudomonadati</taxon>
        <taxon>Pseudomonadota</taxon>
        <taxon>Alphaproteobacteria</taxon>
        <taxon>Hyphomicrobiales</taxon>
        <taxon>Hyphomicrobiaceae</taxon>
        <taxon>Hyphomicrobium</taxon>
    </lineage>
</organism>
<dbReference type="EMBL" id="CP005587">
    <property type="protein sequence ID" value="AGK56823.1"/>
    <property type="molecule type" value="Genomic_DNA"/>
</dbReference>
<evidence type="ECO:0000259" key="3">
    <source>
        <dbReference type="Pfam" id="PF03886"/>
    </source>
</evidence>
<keyword evidence="5" id="KW-1185">Reference proteome</keyword>
<dbReference type="InterPro" id="IPR005586">
    <property type="entry name" value="ABC_trans_aux"/>
</dbReference>
<dbReference type="Gene3D" id="3.40.50.10610">
    <property type="entry name" value="ABC-type transport auxiliary lipoprotein component"/>
    <property type="match status" value="1"/>
</dbReference>
<proteinExistence type="predicted"/>
<sequence length="381" mass="39819">MENRARYILVGLFTLAVIAAGFAFTYWLNTAGALQQRSYYRIRYQNSVAGLLVGSAVQFNGVRVGEVTALDLSPDNPKDVVVTVAITPSTPVRADTKAGIAFQGLMGAPAVALAGGSGAPLSSETSSADMPVLVAEPNAGETMTEAALAALHRVDAVVSENAAPLKSTMANLSKFTDALARNSDRVDGILAGIERMTGGASKAQNAAFDLAAARTFPKFEKPAVGLLIVQYPIAAAMLGQDKILIRDAGGLKPFIPEAKWSDMLLEEVQSSFVRSFENAGFLGQVSRPVEGATPDFQLVTDIRNFQILAGTPATADVEFSTKVLNSEGHVAGARLFHANSPLHSEDAVGAASALNAAFGSMLPDLVVWTSTTIGNVASTPH</sequence>
<dbReference type="Pfam" id="PF03886">
    <property type="entry name" value="ABC_trans_aux"/>
    <property type="match status" value="1"/>
</dbReference>
<dbReference type="Pfam" id="PF02470">
    <property type="entry name" value="MlaD"/>
    <property type="match status" value="1"/>
</dbReference>
<dbReference type="AlphaFoldDB" id="N0B1J2"/>
<feature type="domain" description="Mce/MlaD" evidence="2">
    <location>
        <begin position="40"/>
        <end position="115"/>
    </location>
</feature>
<keyword evidence="1" id="KW-0472">Membrane</keyword>
<reference evidence="4 5" key="1">
    <citation type="journal article" date="2013" name="Genome Announc.">
        <title>Genome sequences for three denitrifying bacterial strains isolated from a uranium- and nitrate-contaminated subsurface environment.</title>
        <authorList>
            <person name="Venkatramanan R."/>
            <person name="Prakash O."/>
            <person name="Woyke T."/>
            <person name="Chain P."/>
            <person name="Goodwin L.A."/>
            <person name="Watson D."/>
            <person name="Brooks S."/>
            <person name="Kostka J.E."/>
            <person name="Green S.J."/>
        </authorList>
    </citation>
    <scope>NUCLEOTIDE SEQUENCE [LARGE SCALE GENOMIC DNA]</scope>
    <source>
        <strain evidence="4 5">1NES1</strain>
    </source>
</reference>
<dbReference type="SUPFAM" id="SSF159594">
    <property type="entry name" value="XCC0632-like"/>
    <property type="match status" value="1"/>
</dbReference>
<dbReference type="eggNOG" id="COG3218">
    <property type="taxonomic scope" value="Bacteria"/>
</dbReference>
<feature type="transmembrane region" description="Helical" evidence="1">
    <location>
        <begin position="7"/>
        <end position="28"/>
    </location>
</feature>
<dbReference type="eggNOG" id="COG1463">
    <property type="taxonomic scope" value="Bacteria"/>
</dbReference>
<dbReference type="InterPro" id="IPR003399">
    <property type="entry name" value="Mce/MlaD"/>
</dbReference>
<dbReference type="RefSeq" id="WP_015596860.1">
    <property type="nucleotide sequence ID" value="NC_021172.1"/>
</dbReference>
<dbReference type="PANTHER" id="PTHR36698:SF2">
    <property type="entry name" value="MCE_MLAD DOMAIN-CONTAINING PROTEIN"/>
    <property type="match status" value="1"/>
</dbReference>
<dbReference type="Proteomes" id="UP000005952">
    <property type="component" value="Chromosome"/>
</dbReference>
<feature type="domain" description="ABC-type transport auxiliary lipoprotein component" evidence="3">
    <location>
        <begin position="212"/>
        <end position="361"/>
    </location>
</feature>
<accession>N0B1J2</accession>
<dbReference type="STRING" id="670307.HYPDE_25693"/>
<gene>
    <name evidence="4" type="ORF">HYPDE_25693</name>
</gene>
<dbReference type="PANTHER" id="PTHR36698">
    <property type="entry name" value="BLL5892 PROTEIN"/>
    <property type="match status" value="1"/>
</dbReference>
<evidence type="ECO:0000313" key="4">
    <source>
        <dbReference type="EMBL" id="AGK56823.1"/>
    </source>
</evidence>
<keyword evidence="1" id="KW-1133">Transmembrane helix</keyword>
<evidence type="ECO:0000313" key="5">
    <source>
        <dbReference type="Proteomes" id="UP000005952"/>
    </source>
</evidence>
<dbReference type="HOGENOM" id="CLU_754154_0_0_5"/>
<keyword evidence="1" id="KW-0812">Transmembrane</keyword>
<name>N0B1J2_9HYPH</name>
<evidence type="ECO:0000256" key="1">
    <source>
        <dbReference type="SAM" id="Phobius"/>
    </source>
</evidence>